<sequence>MKIFDRPGFPNPARIRIVLAEKGLEAQVEFVSVDLIAAEHKHSAFLEKNPSGVLPVLQLDDGTHIAECTAITEYLDNLDGNPTLTGKGPKERAVIHMMQKRAETGLLDAVGDYFHYATPGLGPDLQAFKSPEWGGRQEWGNRQRDRALGGMKYFDAVLQNHPFVAGDAFSMADITVFAGLMFADAAGIAVPEDCSALKAWRGKVTELPSVKNRSGQMFAADDLRRLGF</sequence>
<dbReference type="PROSITE" id="PS50404">
    <property type="entry name" value="GST_NTER"/>
    <property type="match status" value="1"/>
</dbReference>
<dbReference type="PROSITE" id="PS50405">
    <property type="entry name" value="GST_CTER"/>
    <property type="match status" value="1"/>
</dbReference>
<dbReference type="PANTHER" id="PTHR44051">
    <property type="entry name" value="GLUTATHIONE S-TRANSFERASE-RELATED"/>
    <property type="match status" value="1"/>
</dbReference>
<dbReference type="InterPro" id="IPR004045">
    <property type="entry name" value="Glutathione_S-Trfase_N"/>
</dbReference>
<name>A0A7W4JGV1_9PROT</name>
<keyword evidence="3" id="KW-0808">Transferase</keyword>
<dbReference type="RefSeq" id="WP_182968747.1">
    <property type="nucleotide sequence ID" value="NZ_BAABGC010000055.1"/>
</dbReference>
<feature type="domain" description="GST N-terminal" evidence="1">
    <location>
        <begin position="1"/>
        <end position="83"/>
    </location>
</feature>
<dbReference type="EMBL" id="JABEQL010000038">
    <property type="protein sequence ID" value="MBB2181021.1"/>
    <property type="molecule type" value="Genomic_DNA"/>
</dbReference>
<dbReference type="Gene3D" id="3.40.30.10">
    <property type="entry name" value="Glutaredoxin"/>
    <property type="match status" value="1"/>
</dbReference>
<organism evidence="3 4">
    <name type="scientific">Gluconacetobacter tumulicola</name>
    <dbReference type="NCBI Taxonomy" id="1017177"/>
    <lineage>
        <taxon>Bacteria</taxon>
        <taxon>Pseudomonadati</taxon>
        <taxon>Pseudomonadota</taxon>
        <taxon>Alphaproteobacteria</taxon>
        <taxon>Acetobacterales</taxon>
        <taxon>Acetobacteraceae</taxon>
        <taxon>Gluconacetobacter</taxon>
    </lineage>
</organism>
<dbReference type="Pfam" id="PF00043">
    <property type="entry name" value="GST_C"/>
    <property type="match status" value="1"/>
</dbReference>
<dbReference type="AlphaFoldDB" id="A0A7W4JGV1"/>
<gene>
    <name evidence="3" type="ORF">HLH29_17985</name>
</gene>
<evidence type="ECO:0000313" key="3">
    <source>
        <dbReference type="EMBL" id="MBB2181021.1"/>
    </source>
</evidence>
<evidence type="ECO:0000259" key="2">
    <source>
        <dbReference type="PROSITE" id="PS50405"/>
    </source>
</evidence>
<dbReference type="CDD" id="cd03051">
    <property type="entry name" value="GST_N_GTT2_like"/>
    <property type="match status" value="1"/>
</dbReference>
<keyword evidence="4" id="KW-1185">Reference proteome</keyword>
<comment type="caution">
    <text evidence="3">The sequence shown here is derived from an EMBL/GenBank/DDBJ whole genome shotgun (WGS) entry which is preliminary data.</text>
</comment>
<protein>
    <submittedName>
        <fullName evidence="3">Glutathione S-transferase</fullName>
    </submittedName>
</protein>
<dbReference type="SUPFAM" id="SSF47616">
    <property type="entry name" value="GST C-terminal domain-like"/>
    <property type="match status" value="1"/>
</dbReference>
<dbReference type="InterPro" id="IPR034346">
    <property type="entry name" value="Gtt2-like_C"/>
</dbReference>
<evidence type="ECO:0000259" key="1">
    <source>
        <dbReference type="PROSITE" id="PS50404"/>
    </source>
</evidence>
<dbReference type="InterPro" id="IPR004046">
    <property type="entry name" value="GST_C"/>
</dbReference>
<dbReference type="CDD" id="cd03182">
    <property type="entry name" value="GST_C_GTT2_like"/>
    <property type="match status" value="1"/>
</dbReference>
<dbReference type="GO" id="GO:0016740">
    <property type="term" value="F:transferase activity"/>
    <property type="evidence" value="ECO:0007669"/>
    <property type="project" value="UniProtKB-KW"/>
</dbReference>
<evidence type="ECO:0000313" key="4">
    <source>
        <dbReference type="Proteomes" id="UP000525623"/>
    </source>
</evidence>
<dbReference type="InterPro" id="IPR036282">
    <property type="entry name" value="Glutathione-S-Trfase_C_sf"/>
</dbReference>
<dbReference type="SFLD" id="SFLDG00358">
    <property type="entry name" value="Main_(cytGST)"/>
    <property type="match status" value="1"/>
</dbReference>
<dbReference type="InterPro" id="IPR040079">
    <property type="entry name" value="Glutathione_S-Trfase"/>
</dbReference>
<dbReference type="PANTHER" id="PTHR44051:SF8">
    <property type="entry name" value="GLUTATHIONE S-TRANSFERASE GSTA"/>
    <property type="match status" value="1"/>
</dbReference>
<dbReference type="SUPFAM" id="SSF52833">
    <property type="entry name" value="Thioredoxin-like"/>
    <property type="match status" value="1"/>
</dbReference>
<dbReference type="Gene3D" id="1.20.1050.10">
    <property type="match status" value="1"/>
</dbReference>
<accession>A0A7W4JGV1</accession>
<dbReference type="InterPro" id="IPR010987">
    <property type="entry name" value="Glutathione-S-Trfase_C-like"/>
</dbReference>
<dbReference type="Proteomes" id="UP000525623">
    <property type="component" value="Unassembled WGS sequence"/>
</dbReference>
<dbReference type="Pfam" id="PF13409">
    <property type="entry name" value="GST_N_2"/>
    <property type="match status" value="1"/>
</dbReference>
<dbReference type="SFLD" id="SFLDS00019">
    <property type="entry name" value="Glutathione_Transferase_(cytos"/>
    <property type="match status" value="1"/>
</dbReference>
<dbReference type="InterPro" id="IPR036249">
    <property type="entry name" value="Thioredoxin-like_sf"/>
</dbReference>
<feature type="domain" description="GST C-terminal" evidence="2">
    <location>
        <begin position="88"/>
        <end position="223"/>
    </location>
</feature>
<dbReference type="InterPro" id="IPR034345">
    <property type="entry name" value="Gtt2-like_N"/>
</dbReference>
<proteinExistence type="predicted"/>
<reference evidence="3 4" key="1">
    <citation type="submission" date="2020-04" db="EMBL/GenBank/DDBJ databases">
        <title>Description of novel Gluconacetobacter.</title>
        <authorList>
            <person name="Sombolestani A."/>
        </authorList>
    </citation>
    <scope>NUCLEOTIDE SEQUENCE [LARGE SCALE GENOMIC DNA]</scope>
    <source>
        <strain evidence="3 4">LMG 27725</strain>
    </source>
</reference>